<dbReference type="Pfam" id="PF04932">
    <property type="entry name" value="Wzy_C"/>
    <property type="match status" value="1"/>
</dbReference>
<protein>
    <submittedName>
        <fullName evidence="7">O-antigen ligase RfaL</fullName>
    </submittedName>
</protein>
<feature type="transmembrane region" description="Helical" evidence="5">
    <location>
        <begin position="324"/>
        <end position="347"/>
    </location>
</feature>
<sequence length="405" mass="46411">MLAASSIFQNKEKWKPHWNKVLVFLFIATYFLNGVTRYKHIIEILMILTVIYQFARSPREYIPLFKNSIFYAIALLSIVLLYSILISPDMRISFKEFNNTVLKGFLLYVLLIPVLLKDADKKTISRLILVSFLASLCLRSLAEIFLYIEDYQNGILPFTNYNHRHISDSLVFLFPALLNLWLFKDKASKAAFVVLGIVYMFLMLGSLSRGAWVAIFIVAIAWAIFNRQWKLLTIGALLFAVAAGVVITHPDQHKNRSSLIFKLQQTDSTYRYGNGTQGTAWVLVQENPIKGYGYGDDIYHEVYNARVKDFPQWDFKKSIGPHNLILYIWFGAGILGLLGLMAIYYTIVKETARGVFRNHDASPYNVELLLFLSFVGFYIIRGNFEQVEISHLGIISGLLLAIKNK</sequence>
<evidence type="ECO:0000313" key="8">
    <source>
        <dbReference type="Proteomes" id="UP001444146"/>
    </source>
</evidence>
<evidence type="ECO:0000256" key="1">
    <source>
        <dbReference type="ARBA" id="ARBA00004141"/>
    </source>
</evidence>
<evidence type="ECO:0000256" key="3">
    <source>
        <dbReference type="ARBA" id="ARBA00022989"/>
    </source>
</evidence>
<evidence type="ECO:0000259" key="6">
    <source>
        <dbReference type="Pfam" id="PF04932"/>
    </source>
</evidence>
<dbReference type="PANTHER" id="PTHR37422:SF17">
    <property type="entry name" value="O-ANTIGEN LIGASE"/>
    <property type="match status" value="1"/>
</dbReference>
<accession>A0ABV0HM02</accession>
<feature type="transmembrane region" description="Helical" evidence="5">
    <location>
        <begin position="17"/>
        <end position="32"/>
    </location>
</feature>
<comment type="subcellular location">
    <subcellularLocation>
        <location evidence="1">Membrane</location>
        <topology evidence="1">Multi-pass membrane protein</topology>
    </subcellularLocation>
</comment>
<feature type="transmembrane region" description="Helical" evidence="5">
    <location>
        <begin position="166"/>
        <end position="183"/>
    </location>
</feature>
<feature type="transmembrane region" description="Helical" evidence="5">
    <location>
        <begin position="229"/>
        <end position="248"/>
    </location>
</feature>
<dbReference type="RefSeq" id="WP_347795740.1">
    <property type="nucleotide sequence ID" value="NZ_JAYMYY010000005.1"/>
</dbReference>
<feature type="domain" description="O-antigen ligase-related" evidence="6">
    <location>
        <begin position="198"/>
        <end position="340"/>
    </location>
</feature>
<feature type="transmembrane region" description="Helical" evidence="5">
    <location>
        <begin position="97"/>
        <end position="116"/>
    </location>
</feature>
<dbReference type="EMBL" id="JAYMYY010000005">
    <property type="protein sequence ID" value="MEO3991433.1"/>
    <property type="molecule type" value="Genomic_DNA"/>
</dbReference>
<evidence type="ECO:0000256" key="5">
    <source>
        <dbReference type="SAM" id="Phobius"/>
    </source>
</evidence>
<evidence type="ECO:0000256" key="4">
    <source>
        <dbReference type="ARBA" id="ARBA00023136"/>
    </source>
</evidence>
<feature type="transmembrane region" description="Helical" evidence="5">
    <location>
        <begin position="362"/>
        <end position="380"/>
    </location>
</feature>
<keyword evidence="7" id="KW-0436">Ligase</keyword>
<evidence type="ECO:0000313" key="7">
    <source>
        <dbReference type="EMBL" id="MEO3991433.1"/>
    </source>
</evidence>
<dbReference type="NCBIfam" id="NF012031">
    <property type="entry name" value="PRK15487.1"/>
    <property type="match status" value="1"/>
</dbReference>
<proteinExistence type="predicted"/>
<gene>
    <name evidence="7" type="primary">rfaL</name>
    <name evidence="7" type="ORF">VSR74_16620</name>
</gene>
<feature type="transmembrane region" description="Helical" evidence="5">
    <location>
        <begin position="190"/>
        <end position="223"/>
    </location>
</feature>
<dbReference type="InterPro" id="IPR007016">
    <property type="entry name" value="O-antigen_ligase-rel_domated"/>
</dbReference>
<organism evidence="7 8">
    <name type="scientific">Pseudocitrobacter cyperus</name>
    <dbReference type="NCBI Taxonomy" id="3112843"/>
    <lineage>
        <taxon>Bacteria</taxon>
        <taxon>Pseudomonadati</taxon>
        <taxon>Pseudomonadota</taxon>
        <taxon>Gammaproteobacteria</taxon>
        <taxon>Enterobacterales</taxon>
        <taxon>Enterobacteriaceae</taxon>
        <taxon>Pseudocitrobacter</taxon>
    </lineage>
</organism>
<evidence type="ECO:0000256" key="2">
    <source>
        <dbReference type="ARBA" id="ARBA00022692"/>
    </source>
</evidence>
<reference evidence="7 8" key="1">
    <citation type="submission" date="2024-01" db="EMBL/GenBank/DDBJ databases">
        <title>Pseudocitrobacter sp. Endophytic strain Cyp-38L.</title>
        <authorList>
            <person name="Amer M.A."/>
            <person name="Hamed S.M."/>
        </authorList>
    </citation>
    <scope>NUCLEOTIDE SEQUENCE [LARGE SCALE GENOMIC DNA]</scope>
    <source>
        <strain evidence="7 8">Cyp38S</strain>
    </source>
</reference>
<feature type="transmembrane region" description="Helical" evidence="5">
    <location>
        <begin position="128"/>
        <end position="146"/>
    </location>
</feature>
<feature type="transmembrane region" description="Helical" evidence="5">
    <location>
        <begin position="67"/>
        <end position="85"/>
    </location>
</feature>
<keyword evidence="4 5" id="KW-0472">Membrane</keyword>
<dbReference type="PANTHER" id="PTHR37422">
    <property type="entry name" value="TEICHURONIC ACID BIOSYNTHESIS PROTEIN TUAE"/>
    <property type="match status" value="1"/>
</dbReference>
<dbReference type="InterPro" id="IPR051533">
    <property type="entry name" value="WaaL-like"/>
</dbReference>
<keyword evidence="8" id="KW-1185">Reference proteome</keyword>
<dbReference type="Proteomes" id="UP001444146">
    <property type="component" value="Unassembled WGS sequence"/>
</dbReference>
<comment type="caution">
    <text evidence="7">The sequence shown here is derived from an EMBL/GenBank/DDBJ whole genome shotgun (WGS) entry which is preliminary data.</text>
</comment>
<dbReference type="GO" id="GO:0016874">
    <property type="term" value="F:ligase activity"/>
    <property type="evidence" value="ECO:0007669"/>
    <property type="project" value="UniProtKB-KW"/>
</dbReference>
<keyword evidence="3 5" id="KW-1133">Transmembrane helix</keyword>
<keyword evidence="2 5" id="KW-0812">Transmembrane</keyword>
<name>A0ABV0HM02_9ENTR</name>